<evidence type="ECO:0000256" key="2">
    <source>
        <dbReference type="ARBA" id="ARBA00022448"/>
    </source>
</evidence>
<gene>
    <name evidence="9" type="ORF">ACFO3S_20440</name>
</gene>
<evidence type="ECO:0000259" key="8">
    <source>
        <dbReference type="PROSITE" id="PS50928"/>
    </source>
</evidence>
<protein>
    <submittedName>
        <fullName evidence="9">Carbohydrate ABC transporter permease</fullName>
    </submittedName>
</protein>
<dbReference type="CDD" id="cd06261">
    <property type="entry name" value="TM_PBP2"/>
    <property type="match status" value="1"/>
</dbReference>
<keyword evidence="2 7" id="KW-0813">Transport</keyword>
<comment type="caution">
    <text evidence="9">The sequence shown here is derived from an EMBL/GenBank/DDBJ whole genome shotgun (WGS) entry which is preliminary data.</text>
</comment>
<evidence type="ECO:0000313" key="10">
    <source>
        <dbReference type="Proteomes" id="UP001596028"/>
    </source>
</evidence>
<feature type="transmembrane region" description="Helical" evidence="7">
    <location>
        <begin position="158"/>
        <end position="184"/>
    </location>
</feature>
<dbReference type="Gene3D" id="1.10.3720.10">
    <property type="entry name" value="MetI-like"/>
    <property type="match status" value="1"/>
</dbReference>
<dbReference type="EMBL" id="JBHSEP010000018">
    <property type="protein sequence ID" value="MFC4600624.1"/>
    <property type="molecule type" value="Genomic_DNA"/>
</dbReference>
<feature type="transmembrane region" description="Helical" evidence="7">
    <location>
        <begin position="94"/>
        <end position="113"/>
    </location>
</feature>
<reference evidence="10" key="1">
    <citation type="journal article" date="2019" name="Int. J. Syst. Evol. Microbiol.">
        <title>The Global Catalogue of Microorganisms (GCM) 10K type strain sequencing project: providing services to taxonomists for standard genome sequencing and annotation.</title>
        <authorList>
            <consortium name="The Broad Institute Genomics Platform"/>
            <consortium name="The Broad Institute Genome Sequencing Center for Infectious Disease"/>
            <person name="Wu L."/>
            <person name="Ma J."/>
        </authorList>
    </citation>
    <scope>NUCLEOTIDE SEQUENCE [LARGE SCALE GENOMIC DNA]</scope>
    <source>
        <strain evidence="10">CCUG 49571</strain>
    </source>
</reference>
<dbReference type="RefSeq" id="WP_378099875.1">
    <property type="nucleotide sequence ID" value="NZ_JBHSEP010000018.1"/>
</dbReference>
<keyword evidence="6 7" id="KW-0472">Membrane</keyword>
<dbReference type="SUPFAM" id="SSF161098">
    <property type="entry name" value="MetI-like"/>
    <property type="match status" value="1"/>
</dbReference>
<keyword evidence="10" id="KW-1185">Reference proteome</keyword>
<keyword evidence="4 7" id="KW-0812">Transmembrane</keyword>
<dbReference type="InterPro" id="IPR000515">
    <property type="entry name" value="MetI-like"/>
</dbReference>
<organism evidence="9 10">
    <name type="scientific">Cohnella hongkongensis</name>
    <dbReference type="NCBI Taxonomy" id="178337"/>
    <lineage>
        <taxon>Bacteria</taxon>
        <taxon>Bacillati</taxon>
        <taxon>Bacillota</taxon>
        <taxon>Bacilli</taxon>
        <taxon>Bacillales</taxon>
        <taxon>Paenibacillaceae</taxon>
        <taxon>Cohnella</taxon>
    </lineage>
</organism>
<sequence>MKRFVNRTAIDKSKRLLWGFNGEGIVIKLIVYFLLTLIGFVYLYPLFYMITYSFMNTEDLINPLITYIPSGFYRDNFARAAEVMDFLNTLGQNVLASFLPALVQTLSAAVIGYGFARFRIPGKPVLFALVLATFIIPPQITMIPQFLMFKDLGLIGSIFSYLIPAAFGQGLKSGLFILIFFQFFRTIPKALEEAAQIDGAGAYRIFAVICVPMAVPAFIISFLFSMVWYWNETLLAALYLGDRLTTLPLELQNFAVTYQKLFPVDPNAQTGRSLNEAINMAGTLLNIIPLLIVYFFTQRWFVESVERSGITGE</sequence>
<proteinExistence type="inferred from homology"/>
<feature type="transmembrane region" description="Helical" evidence="7">
    <location>
        <begin position="277"/>
        <end position="297"/>
    </location>
</feature>
<evidence type="ECO:0000256" key="3">
    <source>
        <dbReference type="ARBA" id="ARBA00022475"/>
    </source>
</evidence>
<keyword evidence="3" id="KW-1003">Cell membrane</keyword>
<feature type="domain" description="ABC transmembrane type-1" evidence="8">
    <location>
        <begin position="90"/>
        <end position="297"/>
    </location>
</feature>
<dbReference type="Proteomes" id="UP001596028">
    <property type="component" value="Unassembled WGS sequence"/>
</dbReference>
<feature type="transmembrane region" description="Helical" evidence="7">
    <location>
        <begin position="205"/>
        <end position="230"/>
    </location>
</feature>
<feature type="transmembrane region" description="Helical" evidence="7">
    <location>
        <begin position="20"/>
        <end position="44"/>
    </location>
</feature>
<evidence type="ECO:0000256" key="1">
    <source>
        <dbReference type="ARBA" id="ARBA00004651"/>
    </source>
</evidence>
<keyword evidence="5 7" id="KW-1133">Transmembrane helix</keyword>
<dbReference type="Pfam" id="PF00528">
    <property type="entry name" value="BPD_transp_1"/>
    <property type="match status" value="1"/>
</dbReference>
<accession>A0ABV9FKE1</accession>
<dbReference type="InterPro" id="IPR035906">
    <property type="entry name" value="MetI-like_sf"/>
</dbReference>
<dbReference type="PANTHER" id="PTHR43744">
    <property type="entry name" value="ABC TRANSPORTER PERMEASE PROTEIN MG189-RELATED-RELATED"/>
    <property type="match status" value="1"/>
</dbReference>
<feature type="transmembrane region" description="Helical" evidence="7">
    <location>
        <begin position="125"/>
        <end position="146"/>
    </location>
</feature>
<name>A0ABV9FKE1_9BACL</name>
<evidence type="ECO:0000313" key="9">
    <source>
        <dbReference type="EMBL" id="MFC4600624.1"/>
    </source>
</evidence>
<evidence type="ECO:0000256" key="7">
    <source>
        <dbReference type="RuleBase" id="RU363032"/>
    </source>
</evidence>
<evidence type="ECO:0000256" key="5">
    <source>
        <dbReference type="ARBA" id="ARBA00022989"/>
    </source>
</evidence>
<evidence type="ECO:0000256" key="6">
    <source>
        <dbReference type="ARBA" id="ARBA00023136"/>
    </source>
</evidence>
<evidence type="ECO:0000256" key="4">
    <source>
        <dbReference type="ARBA" id="ARBA00022692"/>
    </source>
</evidence>
<comment type="similarity">
    <text evidence="7">Belongs to the binding-protein-dependent transport system permease family.</text>
</comment>
<comment type="subcellular location">
    <subcellularLocation>
        <location evidence="1 7">Cell membrane</location>
        <topology evidence="1 7">Multi-pass membrane protein</topology>
    </subcellularLocation>
</comment>
<dbReference type="PANTHER" id="PTHR43744:SF8">
    <property type="entry name" value="SN-GLYCEROL-3-PHOSPHATE TRANSPORT SYSTEM PERMEASE PROTEIN UGPE"/>
    <property type="match status" value="1"/>
</dbReference>
<dbReference type="PROSITE" id="PS50928">
    <property type="entry name" value="ABC_TM1"/>
    <property type="match status" value="1"/>
</dbReference>